<sequence>MENKSRYQKSGKRGKEREKRTFWESKKRSPSPEKMAAPCSRPVSSGRRSSACRPVSTVGWAQTRKKHTNTQSTKLRRGSDVKGVGRSGRGRRQEGEGQEGRRRYTRERAFSKEGRDAPKLPFRRLDLPWPNLESNCRPFPLGISS</sequence>
<protein>
    <submittedName>
        <fullName evidence="2">Uncharacterized protein</fullName>
    </submittedName>
</protein>
<accession>A0A2T4CJU1</accession>
<reference evidence="2 3" key="1">
    <citation type="submission" date="2016-07" db="EMBL/GenBank/DDBJ databases">
        <title>Multiple horizontal gene transfer events from other fungi enriched the ability of initially mycotrophic Trichoderma (Ascomycota) to feed on dead plant biomass.</title>
        <authorList>
            <consortium name="DOE Joint Genome Institute"/>
            <person name="Aerts A."/>
            <person name="Atanasova L."/>
            <person name="Chenthamara K."/>
            <person name="Zhang J."/>
            <person name="Grujic M."/>
            <person name="Henrissat B."/>
            <person name="Kuo A."/>
            <person name="Salamov A."/>
            <person name="Lipzen A."/>
            <person name="Labutti K."/>
            <person name="Barry K."/>
            <person name="Miao Y."/>
            <person name="Rahimi M.J."/>
            <person name="Shen Q."/>
            <person name="Grigoriev I.V."/>
            <person name="Kubicek C.P."/>
            <person name="Druzhinina I.S."/>
        </authorList>
    </citation>
    <scope>NUCLEOTIDE SEQUENCE [LARGE SCALE GENOMIC DNA]</scope>
    <source>
        <strain evidence="2 3">ATCC 18648</strain>
    </source>
</reference>
<feature type="compositionally biased region" description="Basic and acidic residues" evidence="1">
    <location>
        <begin position="91"/>
        <end position="126"/>
    </location>
</feature>
<name>A0A2T4CJU1_TRILO</name>
<dbReference type="Proteomes" id="UP000240760">
    <property type="component" value="Unassembled WGS sequence"/>
</dbReference>
<feature type="compositionally biased region" description="Basic residues" evidence="1">
    <location>
        <begin position="1"/>
        <end position="12"/>
    </location>
</feature>
<organism evidence="2 3">
    <name type="scientific">Trichoderma longibrachiatum ATCC 18648</name>
    <dbReference type="NCBI Taxonomy" id="983965"/>
    <lineage>
        <taxon>Eukaryota</taxon>
        <taxon>Fungi</taxon>
        <taxon>Dikarya</taxon>
        <taxon>Ascomycota</taxon>
        <taxon>Pezizomycotina</taxon>
        <taxon>Sordariomycetes</taxon>
        <taxon>Hypocreomycetidae</taxon>
        <taxon>Hypocreales</taxon>
        <taxon>Hypocreaceae</taxon>
        <taxon>Trichoderma</taxon>
    </lineage>
</organism>
<proteinExistence type="predicted"/>
<evidence type="ECO:0000256" key="1">
    <source>
        <dbReference type="SAM" id="MobiDB-lite"/>
    </source>
</evidence>
<evidence type="ECO:0000313" key="2">
    <source>
        <dbReference type="EMBL" id="PTB81813.1"/>
    </source>
</evidence>
<dbReference type="EMBL" id="KZ679126">
    <property type="protein sequence ID" value="PTB81813.1"/>
    <property type="molecule type" value="Genomic_DNA"/>
</dbReference>
<feature type="region of interest" description="Disordered" evidence="1">
    <location>
        <begin position="1"/>
        <end position="145"/>
    </location>
</feature>
<gene>
    <name evidence="2" type="ORF">M440DRAFT_1024489</name>
</gene>
<feature type="compositionally biased region" description="Basic and acidic residues" evidence="1">
    <location>
        <begin position="13"/>
        <end position="31"/>
    </location>
</feature>
<dbReference type="AlphaFoldDB" id="A0A2T4CJU1"/>
<evidence type="ECO:0000313" key="3">
    <source>
        <dbReference type="Proteomes" id="UP000240760"/>
    </source>
</evidence>
<keyword evidence="3" id="KW-1185">Reference proteome</keyword>